<evidence type="ECO:0000313" key="1">
    <source>
        <dbReference type="EMBL" id="AAF12330.1"/>
    </source>
</evidence>
<organism evidence="1 2">
    <name type="scientific">Deinococcus radiodurans (strain ATCC 13939 / DSM 20539 / JCM 16871 / CCUG 27074 / LMG 4051 / NBRC 15346 / NCIMB 9279 / VKM B-1422 / R1)</name>
    <dbReference type="NCBI Taxonomy" id="243230"/>
    <lineage>
        <taxon>Bacteria</taxon>
        <taxon>Thermotogati</taxon>
        <taxon>Deinococcota</taxon>
        <taxon>Deinococci</taxon>
        <taxon>Deinococcales</taxon>
        <taxon>Deinococcaceae</taxon>
        <taxon>Deinococcus</taxon>
    </lineage>
</organism>
<evidence type="ECO:0000313" key="2">
    <source>
        <dbReference type="Proteomes" id="UP000002524"/>
    </source>
</evidence>
<dbReference type="AlphaFoldDB" id="Q9RZ49"/>
<dbReference type="PIR" id="C75605">
    <property type="entry name" value="C75605"/>
</dbReference>
<dbReference type="InParanoid" id="Q9RZ49"/>
<dbReference type="RefSeq" id="WP_010889364.1">
    <property type="nucleotide sequence ID" value="NC_001264.1"/>
</dbReference>
<keyword evidence="2" id="KW-1185">Reference proteome</keyword>
<proteinExistence type="predicted"/>
<reference evidence="1 2" key="1">
    <citation type="journal article" date="1999" name="Science">
        <title>Genome sequence of the radioresistant bacterium Deinococcus radiodurans R1.</title>
        <authorList>
            <person name="White O."/>
            <person name="Eisen J.A."/>
            <person name="Heidelberg J.F."/>
            <person name="Hickey E.K."/>
            <person name="Peterson J.D."/>
            <person name="Dodson R.J."/>
            <person name="Haft D.H."/>
            <person name="Gwinn M.L."/>
            <person name="Nelson W.C."/>
            <person name="Richardson D.L."/>
            <person name="Moffat K.S."/>
            <person name="Qin H."/>
            <person name="Jiang L."/>
            <person name="Pamphile W."/>
            <person name="Crosby M."/>
            <person name="Shen M."/>
            <person name="Vamathevan J.J."/>
            <person name="Lam P."/>
            <person name="McDonald L."/>
            <person name="Utterback T."/>
            <person name="Zalewski C."/>
            <person name="Makarova K.S."/>
            <person name="Aravind L."/>
            <person name="Daly M.J."/>
            <person name="Minton K.W."/>
            <person name="Fleischmann R.D."/>
            <person name="Ketchum K.A."/>
            <person name="Nelson K.E."/>
            <person name="Salzberg S."/>
            <person name="Smith H.O."/>
            <person name="Venter J.C."/>
            <person name="Fraser C.M."/>
        </authorList>
    </citation>
    <scope>NUCLEOTIDE SEQUENCE [LARGE SCALE GENOMIC DNA]</scope>
    <source>
        <strain evidence="2">ATCC 13939 / DSM 20539 / JCM 16871 / LMG 4051 / NBRC 15346 / NCIMB 9279 / R1 / VKM B-1422</strain>
    </source>
</reference>
<dbReference type="PATRIC" id="fig|243230.17.peg.2992"/>
<dbReference type="EMBL" id="AE001825">
    <property type="protein sequence ID" value="AAF12330.1"/>
    <property type="molecule type" value="Genomic_DNA"/>
</dbReference>
<protein>
    <submittedName>
        <fullName evidence="1">Uncharacterized protein</fullName>
    </submittedName>
</protein>
<sequence length="244" mass="26909">MSDFHIGDNNAVRFAIVPKGTSARPATAAFFSLPNVTTSDAPISASSVTKKYYKTNGGTATRGTGATVTFTVSGDLPQDKALREPVYRLRKAILNGDQIYLERAFDEEAPAAEWEGVRLPDERGAAQPLGQRHHLQLHGGHLRRAEGAASGRSRRPQRPRRLNVPLFALARRNGEPVALITGAHRDGGRLYAGLLVVQAGLTRRRWTFQDTETKEKLVLELPKDALHLKRGANTARVWLEVYDR</sequence>
<dbReference type="KEGG" id="dra:DR_A0105"/>
<name>Q9RZ49_DEIRA</name>
<accession>Q9RZ49</accession>
<dbReference type="STRING" id="243230.DR_A0105"/>
<dbReference type="Proteomes" id="UP000002524">
    <property type="component" value="Chromosome 2"/>
</dbReference>
<dbReference type="HOGENOM" id="CLU_1136588_0_0_0"/>
<dbReference type="PaxDb" id="243230-DR_A0105"/>
<dbReference type="EnsemblBacteria" id="AAF12330">
    <property type="protein sequence ID" value="AAF12330"/>
    <property type="gene ID" value="DR_A0105"/>
</dbReference>
<gene>
    <name evidence="1" type="ordered locus">DR_A0105</name>
</gene>